<keyword evidence="3" id="KW-1185">Reference proteome</keyword>
<protein>
    <recommendedName>
        <fullName evidence="1">HDOD domain-containing protein</fullName>
    </recommendedName>
</protein>
<dbReference type="PANTHER" id="PTHR33525:SF3">
    <property type="entry name" value="RIBONUCLEASE Y"/>
    <property type="match status" value="1"/>
</dbReference>
<dbReference type="Pfam" id="PF08668">
    <property type="entry name" value="HDOD"/>
    <property type="match status" value="1"/>
</dbReference>
<gene>
    <name evidence="2" type="ORF">FTUN_2519</name>
</gene>
<dbReference type="InterPro" id="IPR052340">
    <property type="entry name" value="RNase_Y/CdgJ"/>
</dbReference>
<dbReference type="PANTHER" id="PTHR33525">
    <property type="match status" value="1"/>
</dbReference>
<dbReference type="RefSeq" id="WP_171470874.1">
    <property type="nucleotide sequence ID" value="NZ_CP053452.2"/>
</dbReference>
<sequence length="308" mass="33041">MFFSAFTRVFRRQPSPPVPVAGLLGNLDRVETFPTLSDTAARAMAVMNDPNAALTDLVDLIRRDGVLAAAVLKLSNSAAYRGRYPTDTVAKAATKLGMRGCQQVVAAVGMRGVFKSRVPAAEAACEALLRHALFTATLATRLNAAGGIGFRGEEFTAGLLHDIGRVILCVRAPAAFPHIDPLTFREDAETLAHERAVAGTDHCEIGTRFARANALPRPVVCAIGHHHDPGAEKEYPLLVALTATADALANHVQRERKLTNFRPDLCSGFFHLRHVLGPDVVGDVRKALTSAVVDALRETRAMLRVTAA</sequence>
<dbReference type="KEGG" id="ftj:FTUN_2519"/>
<proteinExistence type="predicted"/>
<feature type="domain" description="HDOD" evidence="1">
    <location>
        <begin position="33"/>
        <end position="229"/>
    </location>
</feature>
<reference evidence="3" key="1">
    <citation type="submission" date="2020-05" db="EMBL/GenBank/DDBJ databases">
        <title>Frigoriglobus tundricola gen. nov., sp. nov., a psychrotolerant cellulolytic planctomycete of the family Gemmataceae with two divergent copies of 16S rRNA gene.</title>
        <authorList>
            <person name="Kulichevskaya I.S."/>
            <person name="Ivanova A.A."/>
            <person name="Naumoff D.G."/>
            <person name="Beletsky A.V."/>
            <person name="Rijpstra W.I.C."/>
            <person name="Sinninghe Damste J.S."/>
            <person name="Mardanov A.V."/>
            <person name="Ravin N.V."/>
            <person name="Dedysh S.N."/>
        </authorList>
    </citation>
    <scope>NUCLEOTIDE SEQUENCE [LARGE SCALE GENOMIC DNA]</scope>
    <source>
        <strain evidence="3">PL17</strain>
    </source>
</reference>
<dbReference type="Gene3D" id="1.10.3210.10">
    <property type="entry name" value="Hypothetical protein af1432"/>
    <property type="match status" value="1"/>
</dbReference>
<dbReference type="InterPro" id="IPR013976">
    <property type="entry name" value="HDOD"/>
</dbReference>
<evidence type="ECO:0000313" key="2">
    <source>
        <dbReference type="EMBL" id="QJW94993.1"/>
    </source>
</evidence>
<evidence type="ECO:0000313" key="3">
    <source>
        <dbReference type="Proteomes" id="UP000503447"/>
    </source>
</evidence>
<dbReference type="Proteomes" id="UP000503447">
    <property type="component" value="Chromosome"/>
</dbReference>
<evidence type="ECO:0000259" key="1">
    <source>
        <dbReference type="PROSITE" id="PS51833"/>
    </source>
</evidence>
<dbReference type="AlphaFoldDB" id="A0A6M5YNY3"/>
<name>A0A6M5YNY3_9BACT</name>
<accession>A0A6M5YNY3</accession>
<dbReference type="PROSITE" id="PS51833">
    <property type="entry name" value="HDOD"/>
    <property type="match status" value="1"/>
</dbReference>
<organism evidence="2 3">
    <name type="scientific">Frigoriglobus tundricola</name>
    <dbReference type="NCBI Taxonomy" id="2774151"/>
    <lineage>
        <taxon>Bacteria</taxon>
        <taxon>Pseudomonadati</taxon>
        <taxon>Planctomycetota</taxon>
        <taxon>Planctomycetia</taxon>
        <taxon>Gemmatales</taxon>
        <taxon>Gemmataceae</taxon>
        <taxon>Frigoriglobus</taxon>
    </lineage>
</organism>
<dbReference type="SUPFAM" id="SSF109604">
    <property type="entry name" value="HD-domain/PDEase-like"/>
    <property type="match status" value="1"/>
</dbReference>
<dbReference type="EMBL" id="CP053452">
    <property type="protein sequence ID" value="QJW94993.1"/>
    <property type="molecule type" value="Genomic_DNA"/>
</dbReference>